<comment type="caution">
    <text evidence="1">The sequence shown here is derived from an EMBL/GenBank/DDBJ whole genome shotgun (WGS) entry which is preliminary data.</text>
</comment>
<dbReference type="Proteomes" id="UP000636579">
    <property type="component" value="Unassembled WGS sequence"/>
</dbReference>
<dbReference type="EMBL" id="JADBEE010000001">
    <property type="protein sequence ID" value="MBE1513272.1"/>
    <property type="molecule type" value="Genomic_DNA"/>
</dbReference>
<accession>A0ABR9J2N4</accession>
<keyword evidence="2" id="KW-1185">Reference proteome</keyword>
<sequence length="100" mass="11262">MQKLSLSLTTRLIRALKSKSFQGIPTEATLDGYTVRVRGIDILTGAPQGYRPTTIEVWHGSISHSAPFQVHDPRWPKSQWNMLHAALSQCLNVKPPAHYR</sequence>
<evidence type="ECO:0000313" key="2">
    <source>
        <dbReference type="Proteomes" id="UP000636579"/>
    </source>
</evidence>
<protein>
    <submittedName>
        <fullName evidence="1">Uncharacterized protein</fullName>
    </submittedName>
</protein>
<gene>
    <name evidence="1" type="ORF">H4W26_000027</name>
</gene>
<proteinExistence type="predicted"/>
<evidence type="ECO:0000313" key="1">
    <source>
        <dbReference type="EMBL" id="MBE1513272.1"/>
    </source>
</evidence>
<name>A0ABR9J2N4_9MICC</name>
<organism evidence="1 2">
    <name type="scientific">Nesterenkonia halotolerans</name>
    <dbReference type="NCBI Taxonomy" id="225325"/>
    <lineage>
        <taxon>Bacteria</taxon>
        <taxon>Bacillati</taxon>
        <taxon>Actinomycetota</taxon>
        <taxon>Actinomycetes</taxon>
        <taxon>Micrococcales</taxon>
        <taxon>Micrococcaceae</taxon>
        <taxon>Nesterenkonia</taxon>
    </lineage>
</organism>
<reference evidence="1 2" key="1">
    <citation type="submission" date="2020-10" db="EMBL/GenBank/DDBJ databases">
        <title>Sequencing the genomes of 1000 actinobacteria strains.</title>
        <authorList>
            <person name="Klenk H.-P."/>
        </authorList>
    </citation>
    <scope>NUCLEOTIDE SEQUENCE [LARGE SCALE GENOMIC DNA]</scope>
    <source>
        <strain evidence="1 2">DSM 15474</strain>
    </source>
</reference>